<reference evidence="2 3" key="1">
    <citation type="submission" date="2019-02" db="EMBL/GenBank/DDBJ databases">
        <title>Deep-cultivation of Planctomycetes and their phenomic and genomic characterization uncovers novel biology.</title>
        <authorList>
            <person name="Wiegand S."/>
            <person name="Jogler M."/>
            <person name="Boedeker C."/>
            <person name="Pinto D."/>
            <person name="Vollmers J."/>
            <person name="Rivas-Marin E."/>
            <person name="Kohn T."/>
            <person name="Peeters S.H."/>
            <person name="Heuer A."/>
            <person name="Rast P."/>
            <person name="Oberbeckmann S."/>
            <person name="Bunk B."/>
            <person name="Jeske O."/>
            <person name="Meyerdierks A."/>
            <person name="Storesund J.E."/>
            <person name="Kallscheuer N."/>
            <person name="Luecker S."/>
            <person name="Lage O.M."/>
            <person name="Pohl T."/>
            <person name="Merkel B.J."/>
            <person name="Hornburger P."/>
            <person name="Mueller R.-W."/>
            <person name="Bruemmer F."/>
            <person name="Labrenz M."/>
            <person name="Spormann A.M."/>
            <person name="Op den Camp H."/>
            <person name="Overmann J."/>
            <person name="Amann R."/>
            <person name="Jetten M.S.M."/>
            <person name="Mascher T."/>
            <person name="Medema M.H."/>
            <person name="Devos D.P."/>
            <person name="Kaster A.-K."/>
            <person name="Ovreas L."/>
            <person name="Rohde M."/>
            <person name="Galperin M.Y."/>
            <person name="Jogler C."/>
        </authorList>
    </citation>
    <scope>NUCLEOTIDE SEQUENCE [LARGE SCALE GENOMIC DNA]</scope>
    <source>
        <strain evidence="2 3">Mal4</strain>
    </source>
</reference>
<keyword evidence="3" id="KW-1185">Reference proteome</keyword>
<dbReference type="Gene3D" id="3.80.10.10">
    <property type="entry name" value="Ribonuclease Inhibitor"/>
    <property type="match status" value="1"/>
</dbReference>
<dbReference type="Proteomes" id="UP000320496">
    <property type="component" value="Chromosome"/>
</dbReference>
<evidence type="ECO:0000313" key="3">
    <source>
        <dbReference type="Proteomes" id="UP000320496"/>
    </source>
</evidence>
<dbReference type="SUPFAM" id="SSF46565">
    <property type="entry name" value="Chaperone J-domain"/>
    <property type="match status" value="1"/>
</dbReference>
<dbReference type="Pfam" id="PF00226">
    <property type="entry name" value="DnaJ"/>
    <property type="match status" value="1"/>
</dbReference>
<gene>
    <name evidence="2" type="primary">dnaJ_1</name>
    <name evidence="2" type="ORF">Mal4_28670</name>
</gene>
<protein>
    <submittedName>
        <fullName evidence="2">Chaperone protein DnaJ</fullName>
    </submittedName>
</protein>
<dbReference type="RefSeq" id="WP_197444394.1">
    <property type="nucleotide sequence ID" value="NZ_CP036275.1"/>
</dbReference>
<evidence type="ECO:0000259" key="1">
    <source>
        <dbReference type="PROSITE" id="PS50076"/>
    </source>
</evidence>
<dbReference type="InterPro" id="IPR001623">
    <property type="entry name" value="DnaJ_domain"/>
</dbReference>
<dbReference type="CDD" id="cd06257">
    <property type="entry name" value="DnaJ"/>
    <property type="match status" value="1"/>
</dbReference>
<dbReference type="InterPro" id="IPR036869">
    <property type="entry name" value="J_dom_sf"/>
</dbReference>
<sequence length="263" mass="30699">MTQRRPEFMVALGLLPPYSESDVKKAYREKARRLHPDAGGDAEAFKALRAAYERALDHLVFHQSRRTWLGNRVERYCQRQTLMAFVESYGGECELHRPSSYHVVEYGLDFADMMREIVFVRLTGPEVTDQTLALLQEQGSITEEIQSLDLSDSEVTDGGMRHLAQLDRLRFVDLRGTVLTREGLWFLSQMRQIEWLHLQGTRVSFWDRWKLRRSAPHLRIATRETDTAPSPDWSSDEQIFRGLENMWRGSSPRKRSGWLQPLF</sequence>
<dbReference type="InterPro" id="IPR032675">
    <property type="entry name" value="LRR_dom_sf"/>
</dbReference>
<dbReference type="AlphaFoldDB" id="A0A517Z7T3"/>
<feature type="domain" description="J" evidence="1">
    <location>
        <begin position="7"/>
        <end position="70"/>
    </location>
</feature>
<proteinExistence type="predicted"/>
<organism evidence="2 3">
    <name type="scientific">Maioricimonas rarisocia</name>
    <dbReference type="NCBI Taxonomy" id="2528026"/>
    <lineage>
        <taxon>Bacteria</taxon>
        <taxon>Pseudomonadati</taxon>
        <taxon>Planctomycetota</taxon>
        <taxon>Planctomycetia</taxon>
        <taxon>Planctomycetales</taxon>
        <taxon>Planctomycetaceae</taxon>
        <taxon>Maioricimonas</taxon>
    </lineage>
</organism>
<dbReference type="SMART" id="SM00271">
    <property type="entry name" value="DnaJ"/>
    <property type="match status" value="1"/>
</dbReference>
<accession>A0A517Z7T3</accession>
<dbReference type="SUPFAM" id="SSF52047">
    <property type="entry name" value="RNI-like"/>
    <property type="match status" value="1"/>
</dbReference>
<evidence type="ECO:0000313" key="2">
    <source>
        <dbReference type="EMBL" id="QDU38538.1"/>
    </source>
</evidence>
<dbReference type="Gene3D" id="1.10.287.110">
    <property type="entry name" value="DnaJ domain"/>
    <property type="match status" value="1"/>
</dbReference>
<dbReference type="EMBL" id="CP036275">
    <property type="protein sequence ID" value="QDU38538.1"/>
    <property type="molecule type" value="Genomic_DNA"/>
</dbReference>
<dbReference type="PROSITE" id="PS50076">
    <property type="entry name" value="DNAJ_2"/>
    <property type="match status" value="1"/>
</dbReference>
<name>A0A517Z7T3_9PLAN</name>
<dbReference type="KEGG" id="mri:Mal4_28670"/>